<proteinExistence type="predicted"/>
<dbReference type="InterPro" id="IPR050879">
    <property type="entry name" value="Acyltransferase_3"/>
</dbReference>
<dbReference type="InterPro" id="IPR002656">
    <property type="entry name" value="Acyl_transf_3_dom"/>
</dbReference>
<evidence type="ECO:0000259" key="3">
    <source>
        <dbReference type="Pfam" id="PF19040"/>
    </source>
</evidence>
<dbReference type="InterPro" id="IPR043968">
    <property type="entry name" value="SGNH"/>
</dbReference>
<feature type="transmembrane region" description="Helical" evidence="1">
    <location>
        <begin position="293"/>
        <end position="309"/>
    </location>
</feature>
<feature type="domain" description="Acyltransferase 3" evidence="2">
    <location>
        <begin position="19"/>
        <end position="330"/>
    </location>
</feature>
<dbReference type="SUPFAM" id="SSF52266">
    <property type="entry name" value="SGNH hydrolase"/>
    <property type="match status" value="1"/>
</dbReference>
<sequence length="646" mass="72814">MSQFVLPSSTARLVLNFRYDINGLRAIAVIAVVLFHFNADWLPGGFAGVDVFFVISGFLMTSIVVRGIDTGEFNLVKFYIARANRIVPALALLCLVMLVLGWLMLLPEEYAALGKHVAGSVSFLSNTVYWQEAGYFDAASHEKWLLHTWSLAVEWQFYLLYPLVLIALAKLGGSAGIKRGVLALTIVAFIYSALTSVIWPSASYYLLGARTWELLFGGLAYLYPLPAAKQRSRLFNLVGIALIVIAYVLIDESVPWPGYMAMIPVAGTYLVLIASTQGSVLTNNPVFQPLGRWSYSIYLWHWPVVVFGYRYDINWWWIPGMALCVLLGFLSYRYIENIKWRRIHSLQQSWQAKPLWLAALVMVMGGSAVSYQGYPQRFDAHMQALIESARFSPYRDQCHFNEYQPPNEACEYFEDDVTWAILGDSHAVELAYALAERLRTHQQGLKHYSFSGCVPSLLEQNGSSRCTRWYSEALQDIIDDERITTVLINHRYSWAVAGDHAPDYPHAPAVENEARAARIFAALDTVINKLANAKKTVYVMYPVPEISRPATALIAQHFAFEAPDAPMKGTTMNYYKQRNQAILTHLQDTRYPPNVVFVKPTEALCKNGQCNAIEKGKSLYFDDNHPSVEGARTLIKLLPEQAFTHP</sequence>
<dbReference type="GO" id="GO:0016747">
    <property type="term" value="F:acyltransferase activity, transferring groups other than amino-acyl groups"/>
    <property type="evidence" value="ECO:0007669"/>
    <property type="project" value="InterPro"/>
</dbReference>
<accession>A0A346NRF6</accession>
<dbReference type="Pfam" id="PF19040">
    <property type="entry name" value="SGNH"/>
    <property type="match status" value="1"/>
</dbReference>
<gene>
    <name evidence="4" type="ORF">D0Y50_18210</name>
</gene>
<dbReference type="GO" id="GO:0016020">
    <property type="term" value="C:membrane"/>
    <property type="evidence" value="ECO:0007669"/>
    <property type="project" value="TreeGrafter"/>
</dbReference>
<feature type="transmembrane region" description="Helical" evidence="1">
    <location>
        <begin position="234"/>
        <end position="250"/>
    </location>
</feature>
<feature type="transmembrane region" description="Helical" evidence="1">
    <location>
        <begin position="180"/>
        <end position="198"/>
    </location>
</feature>
<keyword evidence="4" id="KW-0808">Transferase</keyword>
<dbReference type="PANTHER" id="PTHR23028">
    <property type="entry name" value="ACETYLTRANSFERASE"/>
    <property type="match status" value="1"/>
</dbReference>
<keyword evidence="4" id="KW-0012">Acyltransferase</keyword>
<dbReference type="EMBL" id="CP031769">
    <property type="protein sequence ID" value="AXR08113.1"/>
    <property type="molecule type" value="Genomic_DNA"/>
</dbReference>
<name>A0A346NRF6_9ALTE</name>
<keyword evidence="1" id="KW-0472">Membrane</keyword>
<dbReference type="PANTHER" id="PTHR23028:SF53">
    <property type="entry name" value="ACYL_TRANSF_3 DOMAIN-CONTAINING PROTEIN"/>
    <property type="match status" value="1"/>
</dbReference>
<organism evidence="4 5">
    <name type="scientific">Salinimonas sediminis</name>
    <dbReference type="NCBI Taxonomy" id="2303538"/>
    <lineage>
        <taxon>Bacteria</taxon>
        <taxon>Pseudomonadati</taxon>
        <taxon>Pseudomonadota</taxon>
        <taxon>Gammaproteobacteria</taxon>
        <taxon>Alteromonadales</taxon>
        <taxon>Alteromonadaceae</taxon>
        <taxon>Alteromonas/Salinimonas group</taxon>
        <taxon>Salinimonas</taxon>
    </lineage>
</organism>
<reference evidence="4 5" key="1">
    <citation type="submission" date="2018-08" db="EMBL/GenBank/DDBJ databases">
        <title>Salinimonas sediminis sp. nov., a piezophilic bacterium isolated from a deep-sea sediment sample from the New Britain Trench.</title>
        <authorList>
            <person name="Cao J."/>
        </authorList>
    </citation>
    <scope>NUCLEOTIDE SEQUENCE [LARGE SCALE GENOMIC DNA]</scope>
    <source>
        <strain evidence="4 5">N102</strain>
    </source>
</reference>
<dbReference type="AlphaFoldDB" id="A0A346NRF6"/>
<evidence type="ECO:0000259" key="2">
    <source>
        <dbReference type="Pfam" id="PF01757"/>
    </source>
</evidence>
<dbReference type="Pfam" id="PF01757">
    <property type="entry name" value="Acyl_transf_3"/>
    <property type="match status" value="1"/>
</dbReference>
<feature type="transmembrane region" description="Helical" evidence="1">
    <location>
        <begin position="256"/>
        <end position="281"/>
    </location>
</feature>
<keyword evidence="5" id="KW-1185">Reference proteome</keyword>
<feature type="transmembrane region" description="Helical" evidence="1">
    <location>
        <begin position="204"/>
        <end position="222"/>
    </location>
</feature>
<feature type="transmembrane region" description="Helical" evidence="1">
    <location>
        <begin position="355"/>
        <end position="374"/>
    </location>
</feature>
<dbReference type="GO" id="GO:0009103">
    <property type="term" value="P:lipopolysaccharide biosynthetic process"/>
    <property type="evidence" value="ECO:0007669"/>
    <property type="project" value="TreeGrafter"/>
</dbReference>
<feature type="transmembrane region" description="Helical" evidence="1">
    <location>
        <begin position="86"/>
        <end position="105"/>
    </location>
</feature>
<keyword evidence="1" id="KW-1133">Transmembrane helix</keyword>
<evidence type="ECO:0000313" key="5">
    <source>
        <dbReference type="Proteomes" id="UP000262073"/>
    </source>
</evidence>
<evidence type="ECO:0000313" key="4">
    <source>
        <dbReference type="EMBL" id="AXR08113.1"/>
    </source>
</evidence>
<evidence type="ECO:0000256" key="1">
    <source>
        <dbReference type="SAM" id="Phobius"/>
    </source>
</evidence>
<dbReference type="OrthoDB" id="9767863at2"/>
<feature type="domain" description="SGNH" evidence="3">
    <location>
        <begin position="398"/>
        <end position="637"/>
    </location>
</feature>
<feature type="transmembrane region" description="Helical" evidence="1">
    <location>
        <begin position="21"/>
        <end position="39"/>
    </location>
</feature>
<keyword evidence="1" id="KW-0812">Transmembrane</keyword>
<feature type="transmembrane region" description="Helical" evidence="1">
    <location>
        <begin position="315"/>
        <end position="335"/>
    </location>
</feature>
<protein>
    <submittedName>
        <fullName evidence="4">Acyltransferase</fullName>
    </submittedName>
</protein>
<feature type="transmembrane region" description="Helical" evidence="1">
    <location>
        <begin position="45"/>
        <end position="65"/>
    </location>
</feature>
<dbReference type="KEGG" id="salm:D0Y50_18210"/>
<feature type="transmembrane region" description="Helical" evidence="1">
    <location>
        <begin position="155"/>
        <end position="173"/>
    </location>
</feature>
<dbReference type="Proteomes" id="UP000262073">
    <property type="component" value="Chromosome"/>
</dbReference>